<evidence type="ECO:0000313" key="18">
    <source>
        <dbReference type="Proteomes" id="UP000003860"/>
    </source>
</evidence>
<dbReference type="GO" id="GO:0008654">
    <property type="term" value="P:phospholipid biosynthetic process"/>
    <property type="evidence" value="ECO:0007669"/>
    <property type="project" value="UniProtKB-KW"/>
</dbReference>
<evidence type="ECO:0000256" key="8">
    <source>
        <dbReference type="ARBA" id="ARBA00022692"/>
    </source>
</evidence>
<evidence type="ECO:0000256" key="2">
    <source>
        <dbReference type="ARBA" id="ARBA00004127"/>
    </source>
</evidence>
<dbReference type="InterPro" id="IPR004533">
    <property type="entry name" value="CDP-diaglyc--ser_O-PTrfase"/>
</dbReference>
<evidence type="ECO:0000256" key="10">
    <source>
        <dbReference type="ARBA" id="ARBA00023098"/>
    </source>
</evidence>
<dbReference type="InterPro" id="IPR050324">
    <property type="entry name" value="CDP-alcohol_PTase-I"/>
</dbReference>
<evidence type="ECO:0000256" key="9">
    <source>
        <dbReference type="ARBA" id="ARBA00022989"/>
    </source>
</evidence>
<dbReference type="AlphaFoldDB" id="F1TCH1"/>
<evidence type="ECO:0000256" key="7">
    <source>
        <dbReference type="ARBA" id="ARBA00022679"/>
    </source>
</evidence>
<evidence type="ECO:0000256" key="15">
    <source>
        <dbReference type="RuleBase" id="RU003750"/>
    </source>
</evidence>
<evidence type="ECO:0000256" key="13">
    <source>
        <dbReference type="ARBA" id="ARBA00023264"/>
    </source>
</evidence>
<keyword evidence="12" id="KW-0594">Phospholipid biosynthesis</keyword>
<dbReference type="Pfam" id="PF01066">
    <property type="entry name" value="CDP-OH_P_transf"/>
    <property type="match status" value="1"/>
</dbReference>
<evidence type="ECO:0000256" key="14">
    <source>
        <dbReference type="ARBA" id="ARBA00032361"/>
    </source>
</evidence>
<keyword evidence="9 16" id="KW-1133">Transmembrane helix</keyword>
<proteinExistence type="inferred from homology"/>
<dbReference type="InterPro" id="IPR048254">
    <property type="entry name" value="CDP_ALCOHOL_P_TRANSF_CS"/>
</dbReference>
<keyword evidence="11 16" id="KW-0472">Membrane</keyword>
<dbReference type="OrthoDB" id="9777147at2"/>
<evidence type="ECO:0000256" key="4">
    <source>
        <dbReference type="ARBA" id="ARBA00013174"/>
    </source>
</evidence>
<feature type="transmembrane region" description="Helical" evidence="16">
    <location>
        <begin position="153"/>
        <end position="171"/>
    </location>
</feature>
<feature type="transmembrane region" description="Helical" evidence="16">
    <location>
        <begin position="9"/>
        <end position="27"/>
    </location>
</feature>
<evidence type="ECO:0000256" key="3">
    <source>
        <dbReference type="ARBA" id="ARBA00010441"/>
    </source>
</evidence>
<comment type="catalytic activity">
    <reaction evidence="1">
        <text>a CDP-1,2-diacyl-sn-glycerol + L-serine = a 1,2-diacyl-sn-glycero-3-phospho-L-serine + CMP + H(+)</text>
        <dbReference type="Rhea" id="RHEA:16913"/>
        <dbReference type="ChEBI" id="CHEBI:15378"/>
        <dbReference type="ChEBI" id="CHEBI:33384"/>
        <dbReference type="ChEBI" id="CHEBI:57262"/>
        <dbReference type="ChEBI" id="CHEBI:58332"/>
        <dbReference type="ChEBI" id="CHEBI:60377"/>
        <dbReference type="EC" id="2.7.8.8"/>
    </reaction>
</comment>
<dbReference type="GO" id="GO:0012505">
    <property type="term" value="C:endomembrane system"/>
    <property type="evidence" value="ECO:0007669"/>
    <property type="project" value="UniProtKB-SubCell"/>
</dbReference>
<dbReference type="InterPro" id="IPR043130">
    <property type="entry name" value="CDP-OH_PTrfase_TM_dom"/>
</dbReference>
<dbReference type="EC" id="2.7.8.8" evidence="4"/>
<protein>
    <recommendedName>
        <fullName evidence="5">CDP-diacylglycerol--serine O-phosphatidyltransferase</fullName>
        <ecNumber evidence="4">2.7.8.8</ecNumber>
    </recommendedName>
    <alternativeName>
        <fullName evidence="14">Phosphatidylserine synthase</fullName>
    </alternativeName>
</protein>
<feature type="transmembrane region" description="Helical" evidence="16">
    <location>
        <begin position="119"/>
        <end position="141"/>
    </location>
</feature>
<evidence type="ECO:0000256" key="11">
    <source>
        <dbReference type="ARBA" id="ARBA00023136"/>
    </source>
</evidence>
<evidence type="ECO:0000256" key="5">
    <source>
        <dbReference type="ARBA" id="ARBA00017171"/>
    </source>
</evidence>
<keyword evidence="10" id="KW-0443">Lipid metabolism</keyword>
<dbReference type="Proteomes" id="UP000003860">
    <property type="component" value="Unassembled WGS sequence"/>
</dbReference>
<organism evidence="17 18">
    <name type="scientific">Ruminiclostridium papyrosolvens DSM 2782</name>
    <dbReference type="NCBI Taxonomy" id="588581"/>
    <lineage>
        <taxon>Bacteria</taxon>
        <taxon>Bacillati</taxon>
        <taxon>Bacillota</taxon>
        <taxon>Clostridia</taxon>
        <taxon>Eubacteriales</taxon>
        <taxon>Oscillospiraceae</taxon>
        <taxon>Ruminiclostridium</taxon>
    </lineage>
</organism>
<comment type="caution">
    <text evidence="17">The sequence shown here is derived from an EMBL/GenBank/DDBJ whole genome shotgun (WGS) entry which is preliminary data.</text>
</comment>
<name>F1TCH1_9FIRM</name>
<evidence type="ECO:0000256" key="6">
    <source>
        <dbReference type="ARBA" id="ARBA00022516"/>
    </source>
</evidence>
<dbReference type="GO" id="GO:0003882">
    <property type="term" value="F:CDP-diacylglycerol-serine O-phosphatidyltransferase activity"/>
    <property type="evidence" value="ECO:0007669"/>
    <property type="project" value="UniProtKB-EC"/>
</dbReference>
<comment type="similarity">
    <text evidence="3 15">Belongs to the CDP-alcohol phosphatidyltransferase class-I family.</text>
</comment>
<dbReference type="eggNOG" id="COG1183">
    <property type="taxonomic scope" value="Bacteria"/>
</dbReference>
<dbReference type="Gene3D" id="1.20.120.1760">
    <property type="match status" value="1"/>
</dbReference>
<dbReference type="InterPro" id="IPR000462">
    <property type="entry name" value="CDP-OH_P_trans"/>
</dbReference>
<dbReference type="PANTHER" id="PTHR14269">
    <property type="entry name" value="CDP-DIACYLGLYCEROL--GLYCEROL-3-PHOSPHATE 3-PHOSPHATIDYLTRANSFERASE-RELATED"/>
    <property type="match status" value="1"/>
</dbReference>
<dbReference type="NCBIfam" id="TIGR00473">
    <property type="entry name" value="pssA"/>
    <property type="match status" value="1"/>
</dbReference>
<sequence length="179" mass="19728">MKNTIKHSLPNLLTFINLSLGIIALLLAIKNDMIQASLLVMVAALTDRFDGKVARMLDSTSELGKELDSLSDLISFGVAPIIIAWKISFMDLTVLGYLIAVLFPIAGAYRLARYNVSTFNNVFCGVPITIAGAFLSIVNMYNSYSIEHHNYGNVNTIVTAIIIVLLSYLMISKIQIKKR</sequence>
<evidence type="ECO:0000256" key="1">
    <source>
        <dbReference type="ARBA" id="ARBA00000287"/>
    </source>
</evidence>
<keyword evidence="13" id="KW-1208">Phospholipid metabolism</keyword>
<dbReference type="EMBL" id="ACXX02000006">
    <property type="protein sequence ID" value="EGD47688.1"/>
    <property type="molecule type" value="Genomic_DNA"/>
</dbReference>
<keyword evidence="18" id="KW-1185">Reference proteome</keyword>
<dbReference type="RefSeq" id="WP_004619024.1">
    <property type="nucleotide sequence ID" value="NZ_ACXX02000006.1"/>
</dbReference>
<dbReference type="STRING" id="588581.Cpap_2091"/>
<reference evidence="17" key="1">
    <citation type="submission" date="2009-07" db="EMBL/GenBank/DDBJ databases">
        <authorList>
            <consortium name="US DOE Joint Genome Institute (JGI-PGF)"/>
            <person name="Lucas S."/>
            <person name="Copeland A."/>
            <person name="Lapidus A."/>
            <person name="Glavina del Rio T."/>
            <person name="Tice H."/>
            <person name="Bruce D."/>
            <person name="Goodwin L."/>
            <person name="Pitluck S."/>
            <person name="Larimer F."/>
            <person name="Land M.L."/>
            <person name="Mouttaki H."/>
            <person name="He Z."/>
            <person name="Zhou J."/>
            <person name="Hemme C.L."/>
        </authorList>
    </citation>
    <scope>NUCLEOTIDE SEQUENCE [LARGE SCALE GENOMIC DNA]</scope>
    <source>
        <strain evidence="17">DSM 2782</strain>
    </source>
</reference>
<keyword evidence="7 15" id="KW-0808">Transferase</keyword>
<keyword evidence="6" id="KW-0444">Lipid biosynthesis</keyword>
<comment type="subcellular location">
    <subcellularLocation>
        <location evidence="2">Endomembrane system</location>
        <topology evidence="2">Multi-pass membrane protein</topology>
    </subcellularLocation>
</comment>
<dbReference type="PANTHER" id="PTHR14269:SF61">
    <property type="entry name" value="CDP-DIACYLGLYCEROL--SERINE O-PHOSPHATIDYLTRANSFERASE"/>
    <property type="match status" value="1"/>
</dbReference>
<evidence type="ECO:0000313" key="17">
    <source>
        <dbReference type="EMBL" id="EGD47688.1"/>
    </source>
</evidence>
<keyword evidence="8 16" id="KW-0812">Transmembrane</keyword>
<evidence type="ECO:0000256" key="12">
    <source>
        <dbReference type="ARBA" id="ARBA00023209"/>
    </source>
</evidence>
<evidence type="ECO:0000256" key="16">
    <source>
        <dbReference type="SAM" id="Phobius"/>
    </source>
</evidence>
<accession>F1TCH1</accession>
<dbReference type="GO" id="GO:0016020">
    <property type="term" value="C:membrane"/>
    <property type="evidence" value="ECO:0007669"/>
    <property type="project" value="InterPro"/>
</dbReference>
<reference evidence="17" key="2">
    <citation type="submission" date="2011-01" db="EMBL/GenBank/DDBJ databases">
        <title>The Non-contiguous Finished genome of Clostridium papyrosolvens.</title>
        <authorList>
            <person name="Lucas S."/>
            <person name="Copeland A."/>
            <person name="Lapidus A."/>
            <person name="Cheng J.-F."/>
            <person name="Goodwin L."/>
            <person name="Pitluck S."/>
            <person name="Misra M."/>
            <person name="Chertkov O."/>
            <person name="Detter J.C."/>
            <person name="Han C."/>
            <person name="Tapia R."/>
            <person name="Land M."/>
            <person name="Hauser L."/>
            <person name="Kyrpides N."/>
            <person name="Ivanova N."/>
            <person name="Pagani I."/>
            <person name="Mouttaki H."/>
            <person name="He Z."/>
            <person name="Zhou J."/>
            <person name="Hemme C.L."/>
            <person name="Woyke T."/>
        </authorList>
    </citation>
    <scope>NUCLEOTIDE SEQUENCE [LARGE SCALE GENOMIC DNA]</scope>
    <source>
        <strain evidence="17">DSM 2782</strain>
    </source>
</reference>
<gene>
    <name evidence="17" type="ORF">Cpap_2091</name>
</gene>
<dbReference type="PROSITE" id="PS00379">
    <property type="entry name" value="CDP_ALCOHOL_P_TRANSF"/>
    <property type="match status" value="1"/>
</dbReference>